<dbReference type="InterPro" id="IPR003593">
    <property type="entry name" value="AAA+_ATPase"/>
</dbReference>
<dbReference type="SUPFAM" id="SSF52540">
    <property type="entry name" value="P-loop containing nucleoside triphosphate hydrolases"/>
    <property type="match status" value="1"/>
</dbReference>
<dbReference type="InterPro" id="IPR051120">
    <property type="entry name" value="ABC_AA/LPS_Transport"/>
</dbReference>
<sequence length="258" mass="28154">MAAHLSIRDLTCRFGGLTALDHVSFDVMPGTVMGLIGPNGAGKSTLLNCLCRIYQPSEGSIRFEDADLLQTRAHDLCRAGVGRTFQNLELFGEMTVRDNVLVGCDFRLGAGFWSDLVRGPKTRRAERQATELVERELEALRLAHCADSIVSTLSFGEQKRVELARALVAAPRLLLLDEPAAGANPSETEQLGRLIRHLRDARGLTILLIEHDMSLVMDVSDEIVVLNHGQKIAQGTPAEIGTNPDVIEAYLGEDLEDA</sequence>
<gene>
    <name evidence="5" type="ORF">SAMN05421666_3585</name>
</gene>
<dbReference type="AlphaFoldDB" id="A0A1N7HNX0"/>
<evidence type="ECO:0000256" key="3">
    <source>
        <dbReference type="ARBA" id="ARBA00022840"/>
    </source>
</evidence>
<feature type="domain" description="ABC transporter" evidence="4">
    <location>
        <begin position="5"/>
        <end position="253"/>
    </location>
</feature>
<dbReference type="PANTHER" id="PTHR45772">
    <property type="entry name" value="CONSERVED COMPONENT OF ABC TRANSPORTER FOR NATURAL AMINO ACIDS-RELATED"/>
    <property type="match status" value="1"/>
</dbReference>
<evidence type="ECO:0000256" key="2">
    <source>
        <dbReference type="ARBA" id="ARBA00022741"/>
    </source>
</evidence>
<dbReference type="Gene3D" id="3.40.50.300">
    <property type="entry name" value="P-loop containing nucleotide triphosphate hydrolases"/>
    <property type="match status" value="1"/>
</dbReference>
<dbReference type="GO" id="GO:0005886">
    <property type="term" value="C:plasma membrane"/>
    <property type="evidence" value="ECO:0007669"/>
    <property type="project" value="TreeGrafter"/>
</dbReference>
<reference evidence="6" key="1">
    <citation type="submission" date="2017-01" db="EMBL/GenBank/DDBJ databases">
        <authorList>
            <person name="Varghese N."/>
            <person name="Submissions S."/>
        </authorList>
    </citation>
    <scope>NUCLEOTIDE SEQUENCE [LARGE SCALE GENOMIC DNA]</scope>
    <source>
        <strain evidence="6">DSM 29590</strain>
    </source>
</reference>
<dbReference type="Proteomes" id="UP000186019">
    <property type="component" value="Unassembled WGS sequence"/>
</dbReference>
<name>A0A1N7HNX0_9RHOB</name>
<dbReference type="InterPro" id="IPR017871">
    <property type="entry name" value="ABC_transporter-like_CS"/>
</dbReference>
<dbReference type="STRING" id="573024.SAMN05216208_0032"/>
<dbReference type="PROSITE" id="PS50893">
    <property type="entry name" value="ABC_TRANSPORTER_2"/>
    <property type="match status" value="1"/>
</dbReference>
<protein>
    <submittedName>
        <fullName evidence="5">Amino acid/amide ABC transporter ATP-binding protein 1, HAAT family</fullName>
    </submittedName>
</protein>
<evidence type="ECO:0000313" key="5">
    <source>
        <dbReference type="EMBL" id="SIS26522.1"/>
    </source>
</evidence>
<dbReference type="InterPro" id="IPR027417">
    <property type="entry name" value="P-loop_NTPase"/>
</dbReference>
<dbReference type="Pfam" id="PF00005">
    <property type="entry name" value="ABC_tran"/>
    <property type="match status" value="1"/>
</dbReference>
<dbReference type="EMBL" id="FTNV01000010">
    <property type="protein sequence ID" value="SIS26522.1"/>
    <property type="molecule type" value="Genomic_DNA"/>
</dbReference>
<dbReference type="CDD" id="cd03219">
    <property type="entry name" value="ABC_Mj1267_LivG_branched"/>
    <property type="match status" value="1"/>
</dbReference>
<dbReference type="OrthoDB" id="9806149at2"/>
<dbReference type="PROSITE" id="PS00211">
    <property type="entry name" value="ABC_TRANSPORTER_1"/>
    <property type="match status" value="1"/>
</dbReference>
<dbReference type="RefSeq" id="WP_083687191.1">
    <property type="nucleotide sequence ID" value="NZ_FOAC01000012.1"/>
</dbReference>
<proteinExistence type="predicted"/>
<evidence type="ECO:0000256" key="1">
    <source>
        <dbReference type="ARBA" id="ARBA00022448"/>
    </source>
</evidence>
<keyword evidence="3 5" id="KW-0067">ATP-binding</keyword>
<organism evidence="5 6">
    <name type="scientific">Roseovarius nanhaiticus</name>
    <dbReference type="NCBI Taxonomy" id="573024"/>
    <lineage>
        <taxon>Bacteria</taxon>
        <taxon>Pseudomonadati</taxon>
        <taxon>Pseudomonadota</taxon>
        <taxon>Alphaproteobacteria</taxon>
        <taxon>Rhodobacterales</taxon>
        <taxon>Roseobacteraceae</taxon>
        <taxon>Roseovarius</taxon>
    </lineage>
</organism>
<dbReference type="PANTHER" id="PTHR45772:SF9">
    <property type="entry name" value="CONSERVED COMPONENT OF ABC TRANSPORTER FOR NATURAL AMINO ACIDS"/>
    <property type="match status" value="1"/>
</dbReference>
<dbReference type="InterPro" id="IPR032823">
    <property type="entry name" value="BCA_ABC_TP_C"/>
</dbReference>
<dbReference type="Pfam" id="PF12399">
    <property type="entry name" value="BCA_ABC_TP_C"/>
    <property type="match status" value="1"/>
</dbReference>
<keyword evidence="2" id="KW-0547">Nucleotide-binding</keyword>
<evidence type="ECO:0000313" key="6">
    <source>
        <dbReference type="Proteomes" id="UP000186019"/>
    </source>
</evidence>
<dbReference type="InterPro" id="IPR003439">
    <property type="entry name" value="ABC_transporter-like_ATP-bd"/>
</dbReference>
<accession>A0A1N7HNX0</accession>
<dbReference type="GO" id="GO:0016887">
    <property type="term" value="F:ATP hydrolysis activity"/>
    <property type="evidence" value="ECO:0007669"/>
    <property type="project" value="InterPro"/>
</dbReference>
<keyword evidence="1" id="KW-0813">Transport</keyword>
<evidence type="ECO:0000259" key="4">
    <source>
        <dbReference type="PROSITE" id="PS50893"/>
    </source>
</evidence>
<dbReference type="GO" id="GO:0005524">
    <property type="term" value="F:ATP binding"/>
    <property type="evidence" value="ECO:0007669"/>
    <property type="project" value="UniProtKB-KW"/>
</dbReference>
<keyword evidence="6" id="KW-1185">Reference proteome</keyword>
<dbReference type="SMART" id="SM00382">
    <property type="entry name" value="AAA"/>
    <property type="match status" value="1"/>
</dbReference>
<dbReference type="FunFam" id="3.40.50.300:FF:000421">
    <property type="entry name" value="Branched-chain amino acid ABC transporter ATP-binding protein"/>
    <property type="match status" value="1"/>
</dbReference>